<comment type="caution">
    <text evidence="2">The sequence shown here is derived from an EMBL/GenBank/DDBJ whole genome shotgun (WGS) entry which is preliminary data.</text>
</comment>
<evidence type="ECO:0008006" key="6">
    <source>
        <dbReference type="Google" id="ProtNLM"/>
    </source>
</evidence>
<evidence type="ECO:0000313" key="4">
    <source>
        <dbReference type="Proteomes" id="UP000267035"/>
    </source>
</evidence>
<keyword evidence="4" id="KW-1185">Reference proteome</keyword>
<reference evidence="4 5" key="1">
    <citation type="submission" date="2018-10" db="EMBL/GenBank/DDBJ databases">
        <title>Comamonadaceae CDC group NO-1 genome sequencing and assembly.</title>
        <authorList>
            <person name="Bernier A.-M."/>
            <person name="Bernard K."/>
        </authorList>
    </citation>
    <scope>NUCLEOTIDE SEQUENCE [LARGE SCALE GENOMIC DNA]</scope>
    <source>
        <strain evidence="2 4">NML161473</strain>
        <strain evidence="3 5">NML970147</strain>
    </source>
</reference>
<dbReference type="EMBL" id="RDQM01000006">
    <property type="protein sequence ID" value="RMW98818.1"/>
    <property type="molecule type" value="Genomic_DNA"/>
</dbReference>
<protein>
    <recommendedName>
        <fullName evidence="6">Lipoprotein</fullName>
    </recommendedName>
</protein>
<proteinExistence type="predicted"/>
<accession>A0A3M6Q8U3</accession>
<dbReference type="AlphaFoldDB" id="A0A3M6Q087"/>
<evidence type="ECO:0000313" key="5">
    <source>
        <dbReference type="Proteomes" id="UP000267521"/>
    </source>
</evidence>
<feature type="chain" id="PRO_5036340230" description="Lipoprotein" evidence="1">
    <location>
        <begin position="19"/>
        <end position="107"/>
    </location>
</feature>
<evidence type="ECO:0000313" key="3">
    <source>
        <dbReference type="EMBL" id="RMW98818.1"/>
    </source>
</evidence>
<dbReference type="Proteomes" id="UP000267521">
    <property type="component" value="Unassembled WGS sequence"/>
</dbReference>
<keyword evidence="1" id="KW-0732">Signal</keyword>
<accession>A0A3M6Q087</accession>
<evidence type="ECO:0000313" key="2">
    <source>
        <dbReference type="EMBL" id="RMW96702.1"/>
    </source>
</evidence>
<feature type="signal peptide" evidence="1">
    <location>
        <begin position="1"/>
        <end position="18"/>
    </location>
</feature>
<organism evidence="2 4">
    <name type="scientific">Allofranklinella schreckenbergeri</name>
    <dbReference type="NCBI Taxonomy" id="1076744"/>
    <lineage>
        <taxon>Bacteria</taxon>
        <taxon>Pseudomonadati</taxon>
        <taxon>Pseudomonadota</taxon>
        <taxon>Betaproteobacteria</taxon>
        <taxon>Burkholderiales</taxon>
        <taxon>Comamonadaceae</taxon>
        <taxon>Allofranklinella</taxon>
    </lineage>
</organism>
<dbReference type="RefSeq" id="WP_122238069.1">
    <property type="nucleotide sequence ID" value="NZ_RDQM01000006.1"/>
</dbReference>
<gene>
    <name evidence="2" type="ORF">EBQ25_10950</name>
    <name evidence="3" type="ORF">EBQ26_05725</name>
</gene>
<sequence>MLRLARMLCGLCCFSALASAGAQPKDIARFSGSRQAMAELCGDKAALAKLQQKQERAMQHSGMSPAEYQAEFQRGYAQSREDFAGLSEEEKAKTCAQLQAFSRHQKN</sequence>
<evidence type="ECO:0000256" key="1">
    <source>
        <dbReference type="SAM" id="SignalP"/>
    </source>
</evidence>
<name>A0A3M6Q087_9BURK</name>
<dbReference type="EMBL" id="RDQL01000019">
    <property type="protein sequence ID" value="RMW96702.1"/>
    <property type="molecule type" value="Genomic_DNA"/>
</dbReference>
<dbReference type="Proteomes" id="UP000267035">
    <property type="component" value="Unassembled WGS sequence"/>
</dbReference>